<feature type="domain" description="Cadherin" evidence="13">
    <location>
        <begin position="362"/>
        <end position="472"/>
    </location>
</feature>
<sequence length="1179" mass="127600">MYLSICCFFLCWAPALSLKNLNYSVPEEQGAGTVIGNIGRDARLQPGTVGGGLLPPERGGGSGPGGRGPKSTFRVLENSAPHLLDVDGESGLLYTKQRIDREALCRRSAKCQLSLEVFANDQEICMIKVEIQDLNDNAPAFPSDQVDMDISENAAPGTRFPLTSAHDPDAGDNGLRTYLLTRDDYGLFSLDVKSRGDGTKFPELVIQKPLDREEQSHHTLVLTALDGGDPPRSGTVQINVRLIDSNDNSPIFEAASYVVELPENAPLGTAVIDLNATDADEGTNGEVLYSFSGYAPERVRDLFSIDPQSGLIRVKGNLDYEENGLIEIDVQARDLGPNPIPAHCKVTVRLIDRNDNAPTIGFVSVRQGALSEAAPPGTVIALVRVTDRDSGKNGQLQCRVLGGGGGPGAVPFALEENYDNFYTVVTDRPLDREAQDEYNVTIVARDGGNPPLNSTKSFSVRILDENDNPPHFSKSLYVLQVPENNIPGEYLGSVLAQDPDLGQNGTVSYSILPGHVGDVSIYTYVSVNPTNGAIYALRSFNYEQTKHFEFHVLAKDSGLPHRESNATVRVTVLDVNDNAPLIVLPALINDTAELQVPRNAGVGYPVGTVRALDSDFGESGRLTYEIVEGNEEHLFEMDPTSGEIRTLHPYWEELSPVAELVVKVSDHGKPSLSAVAKLIVRALAGPLPEAGEPQVNGEQHRRPHWDLSLPLIVTLSTVSIILLAAMITIAVKCKRENKEIRTYNCRIAEYSHPQLGGGGGSGGGGGGSSSGGGKGKKKKISKNDIMLVPSEGEDSRGPLNVMNVVSSPSLATSPMYFDYQTRLPLSSPRSEVMYLKPASNNLTVPQGHVGCHASFTGQGTNASEAPPSRMSIIQTDNFPAEPNYMGSRQQFVQSSSTFKDPERASLRDSGHGDSDQADSDQDTNKGSCCDMSVREALKMKTASTKSQPLDQDQEECVNCTDECRVLGHSDRCWMPQFPTASQAENADYRTNLFVPTVETNVETETYETVNPTGKKTFCTFGKDKREHTILIANVKPYLKAKRALSPLLQEVPSASSSPTKTCIEPCTSTKGPLDGCEVKSGALAEPSSQYLSTDSQYLSPSKQSKDAPPFIASDQMARAFADVHSRVSRDSSEMDSVLEQLDRSARDLGRESVDAEEVVREIDKLLQDCRGSDPVAVRK</sequence>
<reference evidence="15" key="2">
    <citation type="submission" date="2025-08" db="UniProtKB">
        <authorList>
            <consortium name="RefSeq"/>
        </authorList>
    </citation>
    <scope>IDENTIFICATION</scope>
    <source>
        <tissue evidence="15">Blood</tissue>
    </source>
</reference>
<evidence type="ECO:0000313" key="14">
    <source>
        <dbReference type="Proteomes" id="UP001652627"/>
    </source>
</evidence>
<feature type="compositionally biased region" description="Gly residues" evidence="10">
    <location>
        <begin position="755"/>
        <end position="773"/>
    </location>
</feature>
<feature type="transmembrane region" description="Helical" evidence="11">
    <location>
        <begin position="709"/>
        <end position="731"/>
    </location>
</feature>
<gene>
    <name evidence="15" type="primary">PCDH17</name>
</gene>
<feature type="chain" id="PRO_5045632514" evidence="12">
    <location>
        <begin position="18"/>
        <end position="1179"/>
    </location>
</feature>
<dbReference type="Proteomes" id="UP001652627">
    <property type="component" value="Chromosome 1"/>
</dbReference>
<evidence type="ECO:0000256" key="6">
    <source>
        <dbReference type="ARBA" id="ARBA00022989"/>
    </source>
</evidence>
<feature type="domain" description="Cadherin" evidence="13">
    <location>
        <begin position="17"/>
        <end position="141"/>
    </location>
</feature>
<feature type="region of interest" description="Disordered" evidence="10">
    <location>
        <begin position="46"/>
        <end position="73"/>
    </location>
</feature>
<evidence type="ECO:0000256" key="1">
    <source>
        <dbReference type="ARBA" id="ARBA00004167"/>
    </source>
</evidence>
<evidence type="ECO:0000313" key="15">
    <source>
        <dbReference type="RefSeq" id="XP_067148701.1"/>
    </source>
</evidence>
<feature type="compositionally biased region" description="Basic and acidic residues" evidence="10">
    <location>
        <begin position="899"/>
        <end position="914"/>
    </location>
</feature>
<feature type="domain" description="Cadherin" evidence="13">
    <location>
        <begin position="142"/>
        <end position="252"/>
    </location>
</feature>
<evidence type="ECO:0000259" key="13">
    <source>
        <dbReference type="PROSITE" id="PS50268"/>
    </source>
</evidence>
<keyword evidence="8" id="KW-0325">Glycoprotein</keyword>
<evidence type="ECO:0000256" key="5">
    <source>
        <dbReference type="ARBA" id="ARBA00022889"/>
    </source>
</evidence>
<feature type="signal peptide" evidence="12">
    <location>
        <begin position="1"/>
        <end position="17"/>
    </location>
</feature>
<dbReference type="RefSeq" id="XP_067148701.1">
    <property type="nucleotide sequence ID" value="XM_067292600.1"/>
</dbReference>
<dbReference type="InterPro" id="IPR020894">
    <property type="entry name" value="Cadherin_CS"/>
</dbReference>
<dbReference type="SUPFAM" id="SSF49313">
    <property type="entry name" value="Cadherin-like"/>
    <property type="match status" value="5"/>
</dbReference>
<keyword evidence="7 11" id="KW-0472">Membrane</keyword>
<evidence type="ECO:0000256" key="11">
    <source>
        <dbReference type="SAM" id="Phobius"/>
    </source>
</evidence>
<evidence type="ECO:0000256" key="4">
    <source>
        <dbReference type="ARBA" id="ARBA00022837"/>
    </source>
</evidence>
<reference evidence="14" key="1">
    <citation type="submission" date="2025-05" db="UniProtKB">
        <authorList>
            <consortium name="RefSeq"/>
        </authorList>
    </citation>
    <scope>NUCLEOTIDE SEQUENCE [LARGE SCALE GENOMIC DNA]</scope>
</reference>
<accession>A0ABM4E7M7</accession>
<evidence type="ECO:0000256" key="12">
    <source>
        <dbReference type="SAM" id="SignalP"/>
    </source>
</evidence>
<evidence type="ECO:0000256" key="10">
    <source>
        <dbReference type="SAM" id="MobiDB-lite"/>
    </source>
</evidence>
<dbReference type="Pfam" id="PF08266">
    <property type="entry name" value="Cadherin_2"/>
    <property type="match status" value="1"/>
</dbReference>
<evidence type="ECO:0000256" key="9">
    <source>
        <dbReference type="PROSITE-ProRule" id="PRU00043"/>
    </source>
</evidence>
<feature type="domain" description="Cadherin" evidence="13">
    <location>
        <begin position="253"/>
        <end position="360"/>
    </location>
</feature>
<organism evidence="14 15">
    <name type="scientific">Apteryx mantelli</name>
    <name type="common">North Island brown kiwi</name>
    <dbReference type="NCBI Taxonomy" id="2696672"/>
    <lineage>
        <taxon>Eukaryota</taxon>
        <taxon>Metazoa</taxon>
        <taxon>Chordata</taxon>
        <taxon>Craniata</taxon>
        <taxon>Vertebrata</taxon>
        <taxon>Euteleostomi</taxon>
        <taxon>Archelosauria</taxon>
        <taxon>Archosauria</taxon>
        <taxon>Dinosauria</taxon>
        <taxon>Saurischia</taxon>
        <taxon>Theropoda</taxon>
        <taxon>Coelurosauria</taxon>
        <taxon>Aves</taxon>
        <taxon>Palaeognathae</taxon>
        <taxon>Apterygiformes</taxon>
        <taxon>Apterygidae</taxon>
        <taxon>Apteryx</taxon>
    </lineage>
</organism>
<dbReference type="SMART" id="SM00112">
    <property type="entry name" value="CA"/>
    <property type="match status" value="6"/>
</dbReference>
<evidence type="ECO:0000256" key="3">
    <source>
        <dbReference type="ARBA" id="ARBA00022737"/>
    </source>
</evidence>
<evidence type="ECO:0000256" key="2">
    <source>
        <dbReference type="ARBA" id="ARBA00022692"/>
    </source>
</evidence>
<dbReference type="PANTHER" id="PTHR24028:SF41">
    <property type="entry name" value="PROTOCADHERIN-17"/>
    <property type="match status" value="1"/>
</dbReference>
<dbReference type="PRINTS" id="PR00205">
    <property type="entry name" value="CADHERIN"/>
</dbReference>
<feature type="region of interest" description="Disordered" evidence="10">
    <location>
        <begin position="755"/>
        <end position="783"/>
    </location>
</feature>
<protein>
    <submittedName>
        <fullName evidence="15">Protocadherin-17</fullName>
    </submittedName>
</protein>
<dbReference type="InterPro" id="IPR013164">
    <property type="entry name" value="Cadherin_N"/>
</dbReference>
<feature type="compositionally biased region" description="Gly residues" evidence="10">
    <location>
        <begin position="48"/>
        <end position="68"/>
    </location>
</feature>
<dbReference type="Gene3D" id="2.60.40.60">
    <property type="entry name" value="Cadherins"/>
    <property type="match status" value="6"/>
</dbReference>
<feature type="domain" description="Cadherin" evidence="13">
    <location>
        <begin position="588"/>
        <end position="695"/>
    </location>
</feature>
<keyword evidence="2 11" id="KW-0812">Transmembrane</keyword>
<dbReference type="PROSITE" id="PS50268">
    <property type="entry name" value="CADHERIN_2"/>
    <property type="match status" value="6"/>
</dbReference>
<name>A0ABM4E7M7_9AVES</name>
<evidence type="ECO:0000256" key="8">
    <source>
        <dbReference type="ARBA" id="ARBA00023180"/>
    </source>
</evidence>
<feature type="compositionally biased region" description="Polar residues" evidence="10">
    <location>
        <begin position="886"/>
        <end position="898"/>
    </location>
</feature>
<dbReference type="InterPro" id="IPR002126">
    <property type="entry name" value="Cadherin-like_dom"/>
</dbReference>
<dbReference type="CDD" id="cd11304">
    <property type="entry name" value="Cadherin_repeat"/>
    <property type="match status" value="5"/>
</dbReference>
<feature type="region of interest" description="Disordered" evidence="10">
    <location>
        <begin position="877"/>
        <end position="928"/>
    </location>
</feature>
<dbReference type="InterPro" id="IPR050174">
    <property type="entry name" value="Protocadherin/Cadherin-CA"/>
</dbReference>
<keyword evidence="3" id="KW-0677">Repeat</keyword>
<comment type="subcellular location">
    <subcellularLocation>
        <location evidence="1">Membrane</location>
        <topology evidence="1">Single-pass membrane protein</topology>
    </subcellularLocation>
</comment>
<keyword evidence="4 9" id="KW-0106">Calcium</keyword>
<dbReference type="PANTHER" id="PTHR24028">
    <property type="entry name" value="CADHERIN-87A"/>
    <property type="match status" value="1"/>
</dbReference>
<keyword evidence="14" id="KW-1185">Reference proteome</keyword>
<dbReference type="InterPro" id="IPR015919">
    <property type="entry name" value="Cadherin-like_sf"/>
</dbReference>
<evidence type="ECO:0000256" key="7">
    <source>
        <dbReference type="ARBA" id="ARBA00023136"/>
    </source>
</evidence>
<keyword evidence="12" id="KW-0732">Signal</keyword>
<proteinExistence type="predicted"/>
<dbReference type="GeneID" id="106491677"/>
<keyword evidence="5" id="KW-0130">Cell adhesion</keyword>
<feature type="domain" description="Cadherin" evidence="13">
    <location>
        <begin position="473"/>
        <end position="582"/>
    </location>
</feature>
<dbReference type="Pfam" id="PF00028">
    <property type="entry name" value="Cadherin"/>
    <property type="match status" value="5"/>
</dbReference>
<dbReference type="PROSITE" id="PS00232">
    <property type="entry name" value="CADHERIN_1"/>
    <property type="match status" value="3"/>
</dbReference>
<keyword evidence="6 11" id="KW-1133">Transmembrane helix</keyword>